<dbReference type="AlphaFoldDB" id="A0A6G4U0Z9"/>
<feature type="transmembrane region" description="Helical" evidence="1">
    <location>
        <begin position="6"/>
        <end position="23"/>
    </location>
</feature>
<dbReference type="InterPro" id="IPR025333">
    <property type="entry name" value="DUF4239"/>
</dbReference>
<evidence type="ECO:0000313" key="2">
    <source>
        <dbReference type="EMBL" id="NGN64957.1"/>
    </source>
</evidence>
<name>A0A6G4U0Z9_9ACTN</name>
<dbReference type="EMBL" id="JAAKZV010000048">
    <property type="protein sequence ID" value="NGN64957.1"/>
    <property type="molecule type" value="Genomic_DNA"/>
</dbReference>
<reference evidence="2 3" key="1">
    <citation type="submission" date="2020-02" db="EMBL/GenBank/DDBJ databases">
        <title>Whole-genome analyses of novel actinobacteria.</title>
        <authorList>
            <person name="Sahin N."/>
        </authorList>
    </citation>
    <scope>NUCLEOTIDE SEQUENCE [LARGE SCALE GENOMIC DNA]</scope>
    <source>
        <strain evidence="2 3">A7024</strain>
    </source>
</reference>
<proteinExistence type="predicted"/>
<dbReference type="Proteomes" id="UP000481583">
    <property type="component" value="Unassembled WGS sequence"/>
</dbReference>
<keyword evidence="3" id="KW-1185">Reference proteome</keyword>
<evidence type="ECO:0000256" key="1">
    <source>
        <dbReference type="SAM" id="Phobius"/>
    </source>
</evidence>
<comment type="caution">
    <text evidence="2">The sequence shown here is derived from an EMBL/GenBank/DDBJ whole genome shotgun (WGS) entry which is preliminary data.</text>
</comment>
<feature type="transmembrane region" description="Helical" evidence="1">
    <location>
        <begin position="201"/>
        <end position="225"/>
    </location>
</feature>
<gene>
    <name evidence="2" type="ORF">G5C51_13750</name>
</gene>
<evidence type="ECO:0000313" key="3">
    <source>
        <dbReference type="Proteomes" id="UP000481583"/>
    </source>
</evidence>
<organism evidence="2 3">
    <name type="scientific">Streptomyces coryli</name>
    <dbReference type="NCBI Taxonomy" id="1128680"/>
    <lineage>
        <taxon>Bacteria</taxon>
        <taxon>Bacillati</taxon>
        <taxon>Actinomycetota</taxon>
        <taxon>Actinomycetes</taxon>
        <taxon>Kitasatosporales</taxon>
        <taxon>Streptomycetaceae</taxon>
        <taxon>Streptomyces</taxon>
    </lineage>
</organism>
<sequence>MRYHNLGVFWLLFTVAAVGLVVVRTVTIGLWVEAALTVAFTLLLVNSGVPLARRLVRNALVERNSPSQGAVFASIGAVFATLVAFAVVVVWEHYAETQTTVAQEANALANIERLSRGFPVEKRRQVQEATRTYAYVVVDAEWKNMAEHGPDPRAQSQLGDIWSVYMNVKPADRDDPLYEASVANLQELSDNRRLRLLAAEYRVPGVVWILLYFGGVVTIVMVYFFGVRRDWMQRVVVSVGALVIALSIFLVSALENPFKGEVAIQPDAFTHVVDQMQNLER</sequence>
<keyword evidence="1" id="KW-0472">Membrane</keyword>
<protein>
    <submittedName>
        <fullName evidence="2">DUF4239 domain-containing protein</fullName>
    </submittedName>
</protein>
<feature type="transmembrane region" description="Helical" evidence="1">
    <location>
        <begin position="30"/>
        <end position="49"/>
    </location>
</feature>
<keyword evidence="1" id="KW-0812">Transmembrane</keyword>
<accession>A0A6G4U0Z9</accession>
<dbReference type="RefSeq" id="WP_165236934.1">
    <property type="nucleotide sequence ID" value="NZ_JAAKZV010000048.1"/>
</dbReference>
<keyword evidence="1" id="KW-1133">Transmembrane helix</keyword>
<feature type="transmembrane region" description="Helical" evidence="1">
    <location>
        <begin position="69"/>
        <end position="91"/>
    </location>
</feature>
<dbReference type="Pfam" id="PF14023">
    <property type="entry name" value="Bestrophin-like"/>
    <property type="match status" value="1"/>
</dbReference>
<feature type="transmembrane region" description="Helical" evidence="1">
    <location>
        <begin position="231"/>
        <end position="251"/>
    </location>
</feature>